<reference evidence="2 3" key="1">
    <citation type="journal article" date="2021" name="Front. Microbiol.">
        <title>Aerobic Denitrification and Heterotrophic Sulfur Oxidation in the Genus Halomonas Revealed by Six Novel Species Characterizations and Genome-Based Analysis.</title>
        <authorList>
            <person name="Wang L."/>
            <person name="Shao Z."/>
        </authorList>
    </citation>
    <scope>NUCLEOTIDE SEQUENCE [LARGE SCALE GENOMIC DNA]</scope>
    <source>
        <strain evidence="2 3">MCCC 1A11081</strain>
    </source>
</reference>
<protein>
    <recommendedName>
        <fullName evidence="4">Bacterial sugar transferase domain-containing protein</fullName>
    </recommendedName>
</protein>
<evidence type="ECO:0008006" key="4">
    <source>
        <dbReference type="Google" id="ProtNLM"/>
    </source>
</evidence>
<dbReference type="EMBL" id="JABFTX010000001">
    <property type="protein sequence ID" value="MCE8002239.1"/>
    <property type="molecule type" value="Genomic_DNA"/>
</dbReference>
<keyword evidence="1" id="KW-0472">Membrane</keyword>
<sequence>MHHLETILIFSGAFCLFLGVALLIPAAIISLFKIVEADRYFGVGRFGGERRRLKGLPFSLGRMSEYGLLLLFSKTRFIKRRYAQELEQIASNAPPRKLVNLLVWLYSSWILLVIAFMLLGAALYLFY</sequence>
<evidence type="ECO:0000256" key="1">
    <source>
        <dbReference type="SAM" id="Phobius"/>
    </source>
</evidence>
<accession>A0ABS9A0A4</accession>
<keyword evidence="1" id="KW-0812">Transmembrane</keyword>
<gene>
    <name evidence="2" type="ORF">HOP53_05250</name>
</gene>
<feature type="transmembrane region" description="Helical" evidence="1">
    <location>
        <begin position="7"/>
        <end position="35"/>
    </location>
</feature>
<comment type="caution">
    <text evidence="2">The sequence shown here is derived from an EMBL/GenBank/DDBJ whole genome shotgun (WGS) entry which is preliminary data.</text>
</comment>
<evidence type="ECO:0000313" key="3">
    <source>
        <dbReference type="Proteomes" id="UP001320168"/>
    </source>
</evidence>
<organism evidence="2 3">
    <name type="scientific">Billgrantia ethanolica</name>
    <dbReference type="NCBI Taxonomy" id="2733486"/>
    <lineage>
        <taxon>Bacteria</taxon>
        <taxon>Pseudomonadati</taxon>
        <taxon>Pseudomonadota</taxon>
        <taxon>Gammaproteobacteria</taxon>
        <taxon>Oceanospirillales</taxon>
        <taxon>Halomonadaceae</taxon>
        <taxon>Billgrantia</taxon>
    </lineage>
</organism>
<dbReference type="RefSeq" id="WP_234269033.1">
    <property type="nucleotide sequence ID" value="NZ_JABFTX010000001.1"/>
</dbReference>
<dbReference type="Proteomes" id="UP001320168">
    <property type="component" value="Unassembled WGS sequence"/>
</dbReference>
<keyword evidence="3" id="KW-1185">Reference proteome</keyword>
<proteinExistence type="predicted"/>
<keyword evidence="1" id="KW-1133">Transmembrane helix</keyword>
<name>A0ABS9A0A4_9GAMM</name>
<evidence type="ECO:0000313" key="2">
    <source>
        <dbReference type="EMBL" id="MCE8002239.1"/>
    </source>
</evidence>
<feature type="transmembrane region" description="Helical" evidence="1">
    <location>
        <begin position="101"/>
        <end position="126"/>
    </location>
</feature>